<organism evidence="4 5">
    <name type="scientific">Serendipita vermifera MAFF 305830</name>
    <dbReference type="NCBI Taxonomy" id="933852"/>
    <lineage>
        <taxon>Eukaryota</taxon>
        <taxon>Fungi</taxon>
        <taxon>Dikarya</taxon>
        <taxon>Basidiomycota</taxon>
        <taxon>Agaricomycotina</taxon>
        <taxon>Agaricomycetes</taxon>
        <taxon>Sebacinales</taxon>
        <taxon>Serendipitaceae</taxon>
        <taxon>Serendipita</taxon>
    </lineage>
</organism>
<dbReference type="EMBL" id="KN824277">
    <property type="protein sequence ID" value="KIM34553.1"/>
    <property type="molecule type" value="Genomic_DNA"/>
</dbReference>
<accession>A0A0C2X952</accession>
<protein>
    <recommendedName>
        <fullName evidence="6">Mid2 domain-containing protein</fullName>
    </recommendedName>
</protein>
<evidence type="ECO:0000256" key="3">
    <source>
        <dbReference type="SAM" id="SignalP"/>
    </source>
</evidence>
<evidence type="ECO:0008006" key="6">
    <source>
        <dbReference type="Google" id="ProtNLM"/>
    </source>
</evidence>
<dbReference type="HOGENOM" id="CLU_053888_1_1_1"/>
<evidence type="ECO:0000256" key="1">
    <source>
        <dbReference type="SAM" id="MobiDB-lite"/>
    </source>
</evidence>
<reference evidence="5" key="2">
    <citation type="submission" date="2015-01" db="EMBL/GenBank/DDBJ databases">
        <title>Evolutionary Origins and Diversification of the Mycorrhizal Mutualists.</title>
        <authorList>
            <consortium name="DOE Joint Genome Institute"/>
            <consortium name="Mycorrhizal Genomics Consortium"/>
            <person name="Kohler A."/>
            <person name="Kuo A."/>
            <person name="Nagy L.G."/>
            <person name="Floudas D."/>
            <person name="Copeland A."/>
            <person name="Barry K.W."/>
            <person name="Cichocki N."/>
            <person name="Veneault-Fourrey C."/>
            <person name="LaButti K."/>
            <person name="Lindquist E.A."/>
            <person name="Lipzen A."/>
            <person name="Lundell T."/>
            <person name="Morin E."/>
            <person name="Murat C."/>
            <person name="Riley R."/>
            <person name="Ohm R."/>
            <person name="Sun H."/>
            <person name="Tunlid A."/>
            <person name="Henrissat B."/>
            <person name="Grigoriev I.V."/>
            <person name="Hibbett D.S."/>
            <person name="Martin F."/>
        </authorList>
    </citation>
    <scope>NUCLEOTIDE SEQUENCE [LARGE SCALE GENOMIC DNA]</scope>
    <source>
        <strain evidence="5">MAFF 305830</strain>
    </source>
</reference>
<gene>
    <name evidence="4" type="ORF">M408DRAFT_98001</name>
</gene>
<feature type="chain" id="PRO_5002170668" description="Mid2 domain-containing protein" evidence="3">
    <location>
        <begin position="21"/>
        <end position="285"/>
    </location>
</feature>
<feature type="compositionally biased region" description="Low complexity" evidence="1">
    <location>
        <begin position="172"/>
        <end position="198"/>
    </location>
</feature>
<dbReference type="STRING" id="933852.A0A0C2X952"/>
<evidence type="ECO:0000313" key="4">
    <source>
        <dbReference type="EMBL" id="KIM34553.1"/>
    </source>
</evidence>
<evidence type="ECO:0000313" key="5">
    <source>
        <dbReference type="Proteomes" id="UP000054097"/>
    </source>
</evidence>
<reference evidence="4 5" key="1">
    <citation type="submission" date="2014-04" db="EMBL/GenBank/DDBJ databases">
        <authorList>
            <consortium name="DOE Joint Genome Institute"/>
            <person name="Kuo A."/>
            <person name="Zuccaro A."/>
            <person name="Kohler A."/>
            <person name="Nagy L.G."/>
            <person name="Floudas D."/>
            <person name="Copeland A."/>
            <person name="Barry K.W."/>
            <person name="Cichocki N."/>
            <person name="Veneault-Fourrey C."/>
            <person name="LaButti K."/>
            <person name="Lindquist E.A."/>
            <person name="Lipzen A."/>
            <person name="Lundell T."/>
            <person name="Morin E."/>
            <person name="Murat C."/>
            <person name="Sun H."/>
            <person name="Tunlid A."/>
            <person name="Henrissat B."/>
            <person name="Grigoriev I.V."/>
            <person name="Hibbett D.S."/>
            <person name="Martin F."/>
            <person name="Nordberg H.P."/>
            <person name="Cantor M.N."/>
            <person name="Hua S.X."/>
        </authorList>
    </citation>
    <scope>NUCLEOTIDE SEQUENCE [LARGE SCALE GENOMIC DNA]</scope>
    <source>
        <strain evidence="4 5">MAFF 305830</strain>
    </source>
</reference>
<evidence type="ECO:0000256" key="2">
    <source>
        <dbReference type="SAM" id="Phobius"/>
    </source>
</evidence>
<dbReference type="Proteomes" id="UP000054097">
    <property type="component" value="Unassembled WGS sequence"/>
</dbReference>
<feature type="signal peptide" evidence="3">
    <location>
        <begin position="1"/>
        <end position="20"/>
    </location>
</feature>
<keyword evidence="2" id="KW-1133">Transmembrane helix</keyword>
<keyword evidence="3" id="KW-0732">Signal</keyword>
<feature type="transmembrane region" description="Helical" evidence="2">
    <location>
        <begin position="201"/>
        <end position="227"/>
    </location>
</feature>
<proteinExistence type="predicted"/>
<sequence length="285" mass="29521">MKAFFAGLIATLLGGSQVLAQIQTEATCAASFSWQENSLNQSPCLIAAYLQGACSAGVWDLPALPRAADGSRQAYNPPDATARNPCTCSWAVYNLISACAACQDGAWASWSLWSTNCTIANLIASQPFPPNVQVPSGTVIPEYAGKDPSTWTGSRFNVTEARVIGSHNIEISTTSSPSSTGSAPSSSNTSSSSNDASSGPAVGPIVGGVVGGILGLLLIAVLAAFLLCPARFRRGQKAGASESQEKQPDGTISQPPAGGSVLTYILQITRLIRLWCHNSILSSRS</sequence>
<dbReference type="OrthoDB" id="2796893at2759"/>
<keyword evidence="2" id="KW-0472">Membrane</keyword>
<dbReference type="AlphaFoldDB" id="A0A0C2X952"/>
<name>A0A0C2X952_SERVB</name>
<feature type="region of interest" description="Disordered" evidence="1">
    <location>
        <begin position="169"/>
        <end position="198"/>
    </location>
</feature>
<keyword evidence="5" id="KW-1185">Reference proteome</keyword>
<keyword evidence="2" id="KW-0812">Transmembrane</keyword>